<protein>
    <recommendedName>
        <fullName evidence="12">Bifunctional protein FolD</fullName>
    </recommendedName>
    <domain>
        <recommendedName>
            <fullName evidence="12">Methylenetetrahydrofolate dehydrogenase</fullName>
            <ecNumber evidence="12">1.5.1.5</ecNumber>
        </recommendedName>
    </domain>
    <domain>
        <recommendedName>
            <fullName evidence="12">Methenyltetrahydrofolate cyclohydrolase</fullName>
            <ecNumber evidence="12">3.5.4.9</ecNumber>
        </recommendedName>
    </domain>
</protein>
<dbReference type="EMBL" id="CP020946">
    <property type="protein sequence ID" value="ASD62601.1"/>
    <property type="molecule type" value="Genomic_DNA"/>
</dbReference>
<feature type="binding site" evidence="12">
    <location>
        <begin position="165"/>
        <end position="167"/>
    </location>
    <ligand>
        <name>NADP(+)</name>
        <dbReference type="ChEBI" id="CHEBI:58349"/>
    </ligand>
</feature>
<comment type="pathway">
    <text evidence="1 12">One-carbon metabolism; tetrahydrofolate interconversion.</text>
</comment>
<comment type="caution">
    <text evidence="12">Lacks conserved residue(s) required for the propagation of feature annotation.</text>
</comment>
<keyword evidence="9 12" id="KW-0368">Histidine biosynthesis</keyword>
<keyword evidence="11 12" id="KW-0511">Multifunctional enzyme</keyword>
<organism evidence="15 16">
    <name type="scientific">Bdellovibrio bacteriovorus</name>
    <dbReference type="NCBI Taxonomy" id="959"/>
    <lineage>
        <taxon>Bacteria</taxon>
        <taxon>Pseudomonadati</taxon>
        <taxon>Bdellovibrionota</taxon>
        <taxon>Bdellovibrionia</taxon>
        <taxon>Bdellovibrionales</taxon>
        <taxon>Pseudobdellovibrionaceae</taxon>
        <taxon>Bdellovibrio</taxon>
    </lineage>
</organism>
<dbReference type="InterPro" id="IPR020630">
    <property type="entry name" value="THF_DH/CycHdrlase_cat_dom"/>
</dbReference>
<dbReference type="GO" id="GO:0004477">
    <property type="term" value="F:methenyltetrahydrofolate cyclohydrolase activity"/>
    <property type="evidence" value="ECO:0007669"/>
    <property type="project" value="UniProtKB-UniRule"/>
</dbReference>
<dbReference type="InterPro" id="IPR020867">
    <property type="entry name" value="THF_DH/CycHdrlase_CS"/>
</dbReference>
<dbReference type="PRINTS" id="PR00085">
    <property type="entry name" value="THFDHDRGNASE"/>
</dbReference>
<dbReference type="Gene3D" id="3.40.50.10860">
    <property type="entry name" value="Leucine Dehydrogenase, chain A, domain 1"/>
    <property type="match status" value="1"/>
</dbReference>
<dbReference type="AlphaFoldDB" id="A0A1Z3N5B7"/>
<comment type="function">
    <text evidence="12">Catalyzes the oxidation of 5,10-methylenetetrahydrofolate to 5,10-methenyltetrahydrofolate and then the hydrolysis of 5,10-methenyltetrahydrofolate to 10-formyltetrahydrofolate.</text>
</comment>
<comment type="catalytic activity">
    <reaction evidence="12">
        <text>(6R)-5,10-methylene-5,6,7,8-tetrahydrofolate + NADP(+) = (6R)-5,10-methenyltetrahydrofolate + NADPH</text>
        <dbReference type="Rhea" id="RHEA:22812"/>
        <dbReference type="ChEBI" id="CHEBI:15636"/>
        <dbReference type="ChEBI" id="CHEBI:57455"/>
        <dbReference type="ChEBI" id="CHEBI:57783"/>
        <dbReference type="ChEBI" id="CHEBI:58349"/>
        <dbReference type="EC" id="1.5.1.5"/>
    </reaction>
</comment>
<dbReference type="CDD" id="cd01080">
    <property type="entry name" value="NAD_bind_m-THF_DH_Cyclohyd"/>
    <property type="match status" value="1"/>
</dbReference>
<dbReference type="GO" id="GO:0035999">
    <property type="term" value="P:tetrahydrofolate interconversion"/>
    <property type="evidence" value="ECO:0007669"/>
    <property type="project" value="UniProtKB-UniRule"/>
</dbReference>
<evidence type="ECO:0000256" key="5">
    <source>
        <dbReference type="ARBA" id="ARBA00022755"/>
    </source>
</evidence>
<dbReference type="InterPro" id="IPR020631">
    <property type="entry name" value="THF_DH/CycHdrlase_NAD-bd_dom"/>
</dbReference>
<dbReference type="FunFam" id="3.40.50.720:FF:000094">
    <property type="entry name" value="Bifunctional protein FolD"/>
    <property type="match status" value="1"/>
</dbReference>
<dbReference type="GO" id="GO:0000105">
    <property type="term" value="P:L-histidine biosynthetic process"/>
    <property type="evidence" value="ECO:0007669"/>
    <property type="project" value="UniProtKB-KW"/>
</dbReference>
<evidence type="ECO:0000256" key="4">
    <source>
        <dbReference type="ARBA" id="ARBA00022605"/>
    </source>
</evidence>
<reference evidence="15 16" key="1">
    <citation type="submission" date="2017-04" db="EMBL/GenBank/DDBJ databases">
        <title>Whole genome sequence of Bdellovibrio bacteriovorus strain SSB218315.</title>
        <authorList>
            <person name="Oyedara O."/>
            <person name="Rodriguez-Perez M.A."/>
        </authorList>
    </citation>
    <scope>NUCLEOTIDE SEQUENCE [LARGE SCALE GENOMIC DNA]</scope>
    <source>
        <strain evidence="15 16">SSB218315</strain>
    </source>
</reference>
<dbReference type="NCBIfam" id="NF010783">
    <property type="entry name" value="PRK14186.1"/>
    <property type="match status" value="1"/>
</dbReference>
<dbReference type="SUPFAM" id="SSF53223">
    <property type="entry name" value="Aminoacid dehydrogenase-like, N-terminal domain"/>
    <property type="match status" value="1"/>
</dbReference>
<keyword evidence="5 12" id="KW-0658">Purine biosynthesis</keyword>
<evidence type="ECO:0000256" key="12">
    <source>
        <dbReference type="HAMAP-Rule" id="MF_01576"/>
    </source>
</evidence>
<dbReference type="GO" id="GO:0005829">
    <property type="term" value="C:cytosol"/>
    <property type="evidence" value="ECO:0007669"/>
    <property type="project" value="TreeGrafter"/>
</dbReference>
<dbReference type="PROSITE" id="PS00767">
    <property type="entry name" value="THF_DHG_CYH_2"/>
    <property type="match status" value="1"/>
</dbReference>
<keyword evidence="4 12" id="KW-0028">Amino-acid biosynthesis</keyword>
<dbReference type="SUPFAM" id="SSF51735">
    <property type="entry name" value="NAD(P)-binding Rossmann-fold domains"/>
    <property type="match status" value="1"/>
</dbReference>
<dbReference type="HAMAP" id="MF_01576">
    <property type="entry name" value="THF_DHG_CYH"/>
    <property type="match status" value="1"/>
</dbReference>
<evidence type="ECO:0000256" key="1">
    <source>
        <dbReference type="ARBA" id="ARBA00004777"/>
    </source>
</evidence>
<evidence type="ECO:0000313" key="15">
    <source>
        <dbReference type="EMBL" id="ASD62601.1"/>
    </source>
</evidence>
<comment type="catalytic activity">
    <reaction evidence="12">
        <text>(6R)-5,10-methenyltetrahydrofolate + H2O = (6R)-10-formyltetrahydrofolate + H(+)</text>
        <dbReference type="Rhea" id="RHEA:23700"/>
        <dbReference type="ChEBI" id="CHEBI:15377"/>
        <dbReference type="ChEBI" id="CHEBI:15378"/>
        <dbReference type="ChEBI" id="CHEBI:57455"/>
        <dbReference type="ChEBI" id="CHEBI:195366"/>
        <dbReference type="EC" id="3.5.4.9"/>
    </reaction>
</comment>
<keyword evidence="7 12" id="KW-0521">NADP</keyword>
<evidence type="ECO:0000256" key="8">
    <source>
        <dbReference type="ARBA" id="ARBA00023002"/>
    </source>
</evidence>
<dbReference type="InterPro" id="IPR046346">
    <property type="entry name" value="Aminoacid_DH-like_N_sf"/>
</dbReference>
<dbReference type="GO" id="GO:0009086">
    <property type="term" value="P:methionine biosynthetic process"/>
    <property type="evidence" value="ECO:0007669"/>
    <property type="project" value="UniProtKB-KW"/>
</dbReference>
<feature type="domain" description="Tetrahydrofolate dehydrogenase/cyclohydrolase catalytic" evidence="13">
    <location>
        <begin position="5"/>
        <end position="120"/>
    </location>
</feature>
<name>A0A1Z3N5B7_BDEBC</name>
<feature type="domain" description="Tetrahydrofolate dehydrogenase/cyclohydrolase NAD(P)-binding" evidence="14">
    <location>
        <begin position="139"/>
        <end position="282"/>
    </location>
</feature>
<evidence type="ECO:0000256" key="7">
    <source>
        <dbReference type="ARBA" id="ARBA00022857"/>
    </source>
</evidence>
<dbReference type="Pfam" id="PF00763">
    <property type="entry name" value="THF_DHG_CYH"/>
    <property type="match status" value="1"/>
</dbReference>
<dbReference type="EC" id="1.5.1.5" evidence="12"/>
<dbReference type="UniPathway" id="UPA00193"/>
<evidence type="ECO:0000256" key="6">
    <source>
        <dbReference type="ARBA" id="ARBA00022801"/>
    </source>
</evidence>
<dbReference type="Pfam" id="PF02882">
    <property type="entry name" value="THF_DHG_CYH_C"/>
    <property type="match status" value="1"/>
</dbReference>
<comment type="similarity">
    <text evidence="12">Belongs to the tetrahydrofolate dehydrogenase/cyclohydrolase family.</text>
</comment>
<dbReference type="FunFam" id="3.40.50.10860:FF:000005">
    <property type="entry name" value="C-1-tetrahydrofolate synthase, cytoplasmic, putative"/>
    <property type="match status" value="1"/>
</dbReference>
<dbReference type="OrthoDB" id="5289895at2"/>
<keyword evidence="6 12" id="KW-0378">Hydrolase</keyword>
<dbReference type="InterPro" id="IPR000672">
    <property type="entry name" value="THF_DH/CycHdrlase"/>
</dbReference>
<evidence type="ECO:0000256" key="10">
    <source>
        <dbReference type="ARBA" id="ARBA00023167"/>
    </source>
</evidence>
<dbReference type="GO" id="GO:0004488">
    <property type="term" value="F:methylenetetrahydrofolate dehydrogenase (NADP+) activity"/>
    <property type="evidence" value="ECO:0007669"/>
    <property type="project" value="UniProtKB-UniRule"/>
</dbReference>
<evidence type="ECO:0000256" key="11">
    <source>
        <dbReference type="ARBA" id="ARBA00023268"/>
    </source>
</evidence>
<proteinExistence type="inferred from homology"/>
<gene>
    <name evidence="12" type="primary">folD</name>
    <name evidence="15" type="ORF">B9G79_02950</name>
</gene>
<dbReference type="InterPro" id="IPR036291">
    <property type="entry name" value="NAD(P)-bd_dom_sf"/>
</dbReference>
<evidence type="ECO:0000256" key="9">
    <source>
        <dbReference type="ARBA" id="ARBA00023102"/>
    </source>
</evidence>
<evidence type="ECO:0000256" key="3">
    <source>
        <dbReference type="ARBA" id="ARBA00022563"/>
    </source>
</evidence>
<evidence type="ECO:0000256" key="2">
    <source>
        <dbReference type="ARBA" id="ARBA00011738"/>
    </source>
</evidence>
<keyword evidence="8 12" id="KW-0560">Oxidoreductase</keyword>
<dbReference type="Gene3D" id="3.40.50.720">
    <property type="entry name" value="NAD(P)-binding Rossmann-like Domain"/>
    <property type="match status" value="1"/>
</dbReference>
<accession>A0A1Z3N5B7</accession>
<dbReference type="RefSeq" id="WP_088564230.1">
    <property type="nucleotide sequence ID" value="NZ_CP020946.1"/>
</dbReference>
<dbReference type="EC" id="3.5.4.9" evidence="12"/>
<dbReference type="PANTHER" id="PTHR48099">
    <property type="entry name" value="C-1-TETRAHYDROFOLATE SYNTHASE, CYTOPLASMIC-RELATED"/>
    <property type="match status" value="1"/>
</dbReference>
<evidence type="ECO:0000313" key="16">
    <source>
        <dbReference type="Proteomes" id="UP000197003"/>
    </source>
</evidence>
<evidence type="ECO:0000259" key="13">
    <source>
        <dbReference type="Pfam" id="PF00763"/>
    </source>
</evidence>
<dbReference type="Proteomes" id="UP000197003">
    <property type="component" value="Chromosome"/>
</dbReference>
<evidence type="ECO:0000259" key="14">
    <source>
        <dbReference type="Pfam" id="PF02882"/>
    </source>
</evidence>
<dbReference type="GO" id="GO:0006164">
    <property type="term" value="P:purine nucleotide biosynthetic process"/>
    <property type="evidence" value="ECO:0007669"/>
    <property type="project" value="UniProtKB-KW"/>
</dbReference>
<dbReference type="PANTHER" id="PTHR48099:SF5">
    <property type="entry name" value="C-1-TETRAHYDROFOLATE SYNTHASE, CYTOPLASMIC"/>
    <property type="match status" value="1"/>
</dbReference>
<keyword evidence="3 12" id="KW-0554">One-carbon metabolism</keyword>
<sequence>MVLILDGKEVAKEVRASLVPRVAKFKETYGRAPHLSVVIVGDDKASHVYVKNKKIACEKIGMTSTIHTLPAETTQSELNQILSKLNNDNGVDGILVQFPLPKHLSADEVLKLVSAEKDADGLTYESLGYFFAGKPLVSPCTPAGVIEILKHYRIPVEGKRAVVVGRSNIVGKPMALLLTEANATVTLCHSKTSNMSELTKQADLVVVAAGKARLLGKEDFKKDAIVIDVGMHGSGQGGKLCGDVRFEELDGWAKAATPVPGGVGPMTIAMLLKNTCQLAEQRARDPQF</sequence>
<keyword evidence="10 12" id="KW-0486">Methionine biosynthesis</keyword>
<comment type="subunit">
    <text evidence="2 12">Homodimer.</text>
</comment>